<reference evidence="2 3" key="1">
    <citation type="submission" date="2021-01" db="EMBL/GenBank/DDBJ databases">
        <title>Genomic Encyclopedia of Type Strains, Phase IV (KMG-IV): sequencing the most valuable type-strain genomes for metagenomic binning, comparative biology and taxonomic classification.</title>
        <authorList>
            <person name="Goeker M."/>
        </authorList>
    </citation>
    <scope>NUCLEOTIDE SEQUENCE [LARGE SCALE GENOMIC DNA]</scope>
    <source>
        <strain evidence="2 3">DSM 25879</strain>
    </source>
</reference>
<dbReference type="PANTHER" id="PTHR36437">
    <property type="entry name" value="GLYOXALASE/BLEOMYCIN RESISTANCE PROTEIN/DIOXYGENASE"/>
    <property type="match status" value="1"/>
</dbReference>
<dbReference type="InterPro" id="IPR037523">
    <property type="entry name" value="VOC_core"/>
</dbReference>
<sequence length="120" mass="13547">MLNKVCVITIKVGNIQEAVQFYTEILDFKVSKYYGENIVSLVHEGLPIVLEKADSIKTETYNSVLLGILSQDIEKDFASLKEKGATILFDEPQPCPPGRFFVLEDPFGNRIEVVEFSNME</sequence>
<evidence type="ECO:0000313" key="2">
    <source>
        <dbReference type="EMBL" id="MBM7621008.1"/>
    </source>
</evidence>
<organism evidence="2 3">
    <name type="scientific">Sutcliffiella tianshenii</name>
    <dbReference type="NCBI Taxonomy" id="1463404"/>
    <lineage>
        <taxon>Bacteria</taxon>
        <taxon>Bacillati</taxon>
        <taxon>Bacillota</taxon>
        <taxon>Bacilli</taxon>
        <taxon>Bacillales</taxon>
        <taxon>Bacillaceae</taxon>
        <taxon>Sutcliffiella</taxon>
    </lineage>
</organism>
<proteinExistence type="predicted"/>
<evidence type="ECO:0000259" key="1">
    <source>
        <dbReference type="PROSITE" id="PS51819"/>
    </source>
</evidence>
<dbReference type="PROSITE" id="PS51819">
    <property type="entry name" value="VOC"/>
    <property type="match status" value="1"/>
</dbReference>
<dbReference type="EMBL" id="JAFBED010000006">
    <property type="protein sequence ID" value="MBM7621008.1"/>
    <property type="molecule type" value="Genomic_DNA"/>
</dbReference>
<gene>
    <name evidence="2" type="ORF">JOC95_002881</name>
</gene>
<dbReference type="Gene3D" id="3.10.180.10">
    <property type="entry name" value="2,3-Dihydroxybiphenyl 1,2-Dioxygenase, domain 1"/>
    <property type="match status" value="1"/>
</dbReference>
<dbReference type="Pfam" id="PF00903">
    <property type="entry name" value="Glyoxalase"/>
    <property type="match status" value="1"/>
</dbReference>
<dbReference type="PANTHER" id="PTHR36437:SF2">
    <property type="entry name" value="GLYOXALASE_BLEOMYCIN RESISTANCE PROTEIN_DIOXYGENASE"/>
    <property type="match status" value="1"/>
</dbReference>
<dbReference type="InterPro" id="IPR004360">
    <property type="entry name" value="Glyas_Fos-R_dOase_dom"/>
</dbReference>
<keyword evidence="3" id="KW-1185">Reference proteome</keyword>
<keyword evidence="2" id="KW-0456">Lyase</keyword>
<dbReference type="SUPFAM" id="SSF54593">
    <property type="entry name" value="Glyoxalase/Bleomycin resistance protein/Dihydroxybiphenyl dioxygenase"/>
    <property type="match status" value="1"/>
</dbReference>
<feature type="domain" description="VOC" evidence="1">
    <location>
        <begin position="4"/>
        <end position="116"/>
    </location>
</feature>
<dbReference type="Proteomes" id="UP000737402">
    <property type="component" value="Unassembled WGS sequence"/>
</dbReference>
<accession>A0ABS2P2R6</accession>
<dbReference type="InterPro" id="IPR029068">
    <property type="entry name" value="Glyas_Bleomycin-R_OHBP_Dase"/>
</dbReference>
<dbReference type="GO" id="GO:0016829">
    <property type="term" value="F:lyase activity"/>
    <property type="evidence" value="ECO:0007669"/>
    <property type="project" value="UniProtKB-KW"/>
</dbReference>
<comment type="caution">
    <text evidence="2">The sequence shown here is derived from an EMBL/GenBank/DDBJ whole genome shotgun (WGS) entry which is preliminary data.</text>
</comment>
<evidence type="ECO:0000313" key="3">
    <source>
        <dbReference type="Proteomes" id="UP000737402"/>
    </source>
</evidence>
<name>A0ABS2P2R6_9BACI</name>
<protein>
    <submittedName>
        <fullName evidence="2">Enzyme related to lactoylglutathione lyase</fullName>
    </submittedName>
</protein>